<dbReference type="EMBL" id="BPVZ01000047">
    <property type="protein sequence ID" value="GKV17244.1"/>
    <property type="molecule type" value="Genomic_DNA"/>
</dbReference>
<gene>
    <name evidence="4" type="ORF">SLEP1_g27775</name>
</gene>
<evidence type="ECO:0000259" key="3">
    <source>
        <dbReference type="Pfam" id="PF04195"/>
    </source>
</evidence>
<evidence type="ECO:0000313" key="4">
    <source>
        <dbReference type="EMBL" id="GKV17244.1"/>
    </source>
</evidence>
<feature type="coiled-coil region" evidence="1">
    <location>
        <begin position="462"/>
        <end position="545"/>
    </location>
</feature>
<comment type="caution">
    <text evidence="4">The sequence shown here is derived from an EMBL/GenBank/DDBJ whole genome shotgun (WGS) entry which is preliminary data.</text>
</comment>
<dbReference type="Pfam" id="PF04195">
    <property type="entry name" value="Transposase_28"/>
    <property type="match status" value="1"/>
</dbReference>
<dbReference type="AlphaFoldDB" id="A0AAV5JRG0"/>
<protein>
    <recommendedName>
        <fullName evidence="3">Transposase (putative) gypsy type domain-containing protein</fullName>
    </recommendedName>
</protein>
<feature type="region of interest" description="Disordered" evidence="2">
    <location>
        <begin position="1"/>
        <end position="29"/>
    </location>
</feature>
<sequence length="662" mass="73679">MSSEETLSDGRVRGRVEEAESRDLGVPSNILEREDEREPCFNPEEEVVGEVAGYETSLENRGSLAHLVENYGVPGRVLVRSAGSRERACSAPRDHWMPLYSHYLAAGLRFPLPDLLVWLLLEYGLGLTQLTPNAVRLVVAFAVYSRSRGVSFPTANVFKYFYVLNAGSGREKGWYYFTGRVANKQRRGLFSAGPSSIKGWKDKFFFADDTEWDKTDAEVEHLSRWKAKGLNLNEYSLTPGELEDVGELERRGVGLLDVMEYTSQRMLDAAEIYGPSSPRGEEMNKFLDAAGGAGIPKKGRGKRGEVRRRAEEVSLPQAEMENLAITQPGHAGGEVTVAEEGPIVVKRRRLEQQEAVVEVEEVSAPATSTLRLEGTSSASAAEFAATLREHGYIRVQTTSFYDSGMRSTAKRFINTYFPEVDRQRARDEVAARGSVGVVRQTLEAVNLVNALANEHHESLKERNQMRKDNAELVKKNEAAEAEVAKLRAEMEELRKENATFKKDSEISYQKRKICEAELDKKEKELEDAGRTVAELELKVHNSVEEHVEGFLRSSTFEDIVNLYRLPTAIVAFSDCRKKVEEDGESSTADFRPEVTLKWEKDSRGQTVLPPKFSFEFVAVEEEGIEGGGVTEGAEKSAEGADQPSQPAENPEQFAANSDQTAG</sequence>
<evidence type="ECO:0000313" key="5">
    <source>
        <dbReference type="Proteomes" id="UP001054252"/>
    </source>
</evidence>
<feature type="region of interest" description="Disordered" evidence="2">
    <location>
        <begin position="289"/>
        <end position="309"/>
    </location>
</feature>
<keyword evidence="1" id="KW-0175">Coiled coil</keyword>
<accession>A0AAV5JRG0</accession>
<evidence type="ECO:0000256" key="1">
    <source>
        <dbReference type="SAM" id="Coils"/>
    </source>
</evidence>
<name>A0AAV5JRG0_9ROSI</name>
<dbReference type="PANTHER" id="PTHR31099">
    <property type="entry name" value="OS06G0165300 PROTEIN"/>
    <property type="match status" value="1"/>
</dbReference>
<feature type="region of interest" description="Disordered" evidence="2">
    <location>
        <begin position="623"/>
        <end position="662"/>
    </location>
</feature>
<feature type="domain" description="Transposase (putative) gypsy type" evidence="3">
    <location>
        <begin position="101"/>
        <end position="165"/>
    </location>
</feature>
<organism evidence="4 5">
    <name type="scientific">Rubroshorea leprosula</name>
    <dbReference type="NCBI Taxonomy" id="152421"/>
    <lineage>
        <taxon>Eukaryota</taxon>
        <taxon>Viridiplantae</taxon>
        <taxon>Streptophyta</taxon>
        <taxon>Embryophyta</taxon>
        <taxon>Tracheophyta</taxon>
        <taxon>Spermatophyta</taxon>
        <taxon>Magnoliopsida</taxon>
        <taxon>eudicotyledons</taxon>
        <taxon>Gunneridae</taxon>
        <taxon>Pentapetalae</taxon>
        <taxon>rosids</taxon>
        <taxon>malvids</taxon>
        <taxon>Malvales</taxon>
        <taxon>Dipterocarpaceae</taxon>
        <taxon>Rubroshorea</taxon>
    </lineage>
</organism>
<proteinExistence type="predicted"/>
<reference evidence="4 5" key="1">
    <citation type="journal article" date="2021" name="Commun. Biol.">
        <title>The genome of Shorea leprosula (Dipterocarpaceae) highlights the ecological relevance of drought in aseasonal tropical rainforests.</title>
        <authorList>
            <person name="Ng K.K.S."/>
            <person name="Kobayashi M.J."/>
            <person name="Fawcett J.A."/>
            <person name="Hatakeyama M."/>
            <person name="Paape T."/>
            <person name="Ng C.H."/>
            <person name="Ang C.C."/>
            <person name="Tnah L.H."/>
            <person name="Lee C.T."/>
            <person name="Nishiyama T."/>
            <person name="Sese J."/>
            <person name="O'Brien M.J."/>
            <person name="Copetti D."/>
            <person name="Mohd Noor M.I."/>
            <person name="Ong R.C."/>
            <person name="Putra M."/>
            <person name="Sireger I.Z."/>
            <person name="Indrioko S."/>
            <person name="Kosugi Y."/>
            <person name="Izuno A."/>
            <person name="Isagi Y."/>
            <person name="Lee S.L."/>
            <person name="Shimizu K.K."/>
        </authorList>
    </citation>
    <scope>NUCLEOTIDE SEQUENCE [LARGE SCALE GENOMIC DNA]</scope>
    <source>
        <strain evidence="4">214</strain>
    </source>
</reference>
<dbReference type="InterPro" id="IPR007321">
    <property type="entry name" value="Transposase_28"/>
</dbReference>
<keyword evidence="5" id="KW-1185">Reference proteome</keyword>
<feature type="compositionally biased region" description="Basic and acidic residues" evidence="2">
    <location>
        <begin position="8"/>
        <end position="23"/>
    </location>
</feature>
<dbReference type="Proteomes" id="UP001054252">
    <property type="component" value="Unassembled WGS sequence"/>
</dbReference>
<dbReference type="PANTHER" id="PTHR31099:SF28">
    <property type="entry name" value="F5J5.12"/>
    <property type="match status" value="1"/>
</dbReference>
<evidence type="ECO:0000256" key="2">
    <source>
        <dbReference type="SAM" id="MobiDB-lite"/>
    </source>
</evidence>